<proteinExistence type="predicted"/>
<evidence type="ECO:0000313" key="4">
    <source>
        <dbReference type="Proteomes" id="UP001147700"/>
    </source>
</evidence>
<accession>A0ABT4RIC3</accession>
<name>A0ABT4RIC3_9ACTN</name>
<protein>
    <recommendedName>
        <fullName evidence="5">Envelope stress response membrane protein PspB</fullName>
    </recommendedName>
</protein>
<evidence type="ECO:0000256" key="2">
    <source>
        <dbReference type="SAM" id="Phobius"/>
    </source>
</evidence>
<comment type="caution">
    <text evidence="3">The sequence shown here is derived from an EMBL/GenBank/DDBJ whole genome shotgun (WGS) entry which is preliminary data.</text>
</comment>
<gene>
    <name evidence="3" type="ORF">OJ962_12410</name>
</gene>
<feature type="compositionally biased region" description="Basic and acidic residues" evidence="1">
    <location>
        <begin position="70"/>
        <end position="84"/>
    </location>
</feature>
<dbReference type="RefSeq" id="WP_202957944.1">
    <property type="nucleotide sequence ID" value="NZ_JAPCID010000015.1"/>
</dbReference>
<keyword evidence="2" id="KW-0812">Transmembrane</keyword>
<keyword evidence="2" id="KW-0472">Membrane</keyword>
<sequence length="84" mass="9638">MDTFTVVSTVLVGALVVTVLLLGLFSKRSTHEILDWKPTRSPEVEAENELDDIEQMVAAQNELRRRRGKPERTLEDIEDEWRAS</sequence>
<organism evidence="3 4">
    <name type="scientific">Solirubrobacter deserti</name>
    <dbReference type="NCBI Taxonomy" id="2282478"/>
    <lineage>
        <taxon>Bacteria</taxon>
        <taxon>Bacillati</taxon>
        <taxon>Actinomycetota</taxon>
        <taxon>Thermoleophilia</taxon>
        <taxon>Solirubrobacterales</taxon>
        <taxon>Solirubrobacteraceae</taxon>
        <taxon>Solirubrobacter</taxon>
    </lineage>
</organism>
<dbReference type="Proteomes" id="UP001147700">
    <property type="component" value="Unassembled WGS sequence"/>
</dbReference>
<evidence type="ECO:0008006" key="5">
    <source>
        <dbReference type="Google" id="ProtNLM"/>
    </source>
</evidence>
<evidence type="ECO:0000313" key="3">
    <source>
        <dbReference type="EMBL" id="MDA0138300.1"/>
    </source>
</evidence>
<feature type="region of interest" description="Disordered" evidence="1">
    <location>
        <begin position="61"/>
        <end position="84"/>
    </location>
</feature>
<keyword evidence="4" id="KW-1185">Reference proteome</keyword>
<keyword evidence="2" id="KW-1133">Transmembrane helix</keyword>
<evidence type="ECO:0000256" key="1">
    <source>
        <dbReference type="SAM" id="MobiDB-lite"/>
    </source>
</evidence>
<feature type="transmembrane region" description="Helical" evidence="2">
    <location>
        <begin position="6"/>
        <end position="25"/>
    </location>
</feature>
<dbReference type="EMBL" id="JAPCID010000015">
    <property type="protein sequence ID" value="MDA0138300.1"/>
    <property type="molecule type" value="Genomic_DNA"/>
</dbReference>
<reference evidence="3" key="1">
    <citation type="submission" date="2022-10" db="EMBL/GenBank/DDBJ databases">
        <title>The WGS of Solirubrobacter sp. CPCC 204708.</title>
        <authorList>
            <person name="Jiang Z."/>
        </authorList>
    </citation>
    <scope>NUCLEOTIDE SEQUENCE</scope>
    <source>
        <strain evidence="3">CPCC 204708</strain>
    </source>
</reference>